<name>A0A4R1EST1_9GAMM</name>
<gene>
    <name evidence="1" type="ORF">EV695_2615</name>
</gene>
<comment type="caution">
    <text evidence="1">The sequence shown here is derived from an EMBL/GenBank/DDBJ whole genome shotgun (WGS) entry which is preliminary data.</text>
</comment>
<sequence>MSVVLDLLVCKLGDYSMPHLYENPKRFSVSPASVIVSSYKPSFQENQLYSFLSSELRGDHDGDEAT</sequence>
<dbReference type="EMBL" id="SMFQ01000004">
    <property type="protein sequence ID" value="TCJ84656.1"/>
    <property type="molecule type" value="Genomic_DNA"/>
</dbReference>
<dbReference type="AlphaFoldDB" id="A0A4R1EST1"/>
<evidence type="ECO:0000313" key="2">
    <source>
        <dbReference type="Proteomes" id="UP000294887"/>
    </source>
</evidence>
<accession>A0A4R1EST1</accession>
<keyword evidence="2" id="KW-1185">Reference proteome</keyword>
<proteinExistence type="predicted"/>
<protein>
    <submittedName>
        <fullName evidence="1">Uncharacterized protein</fullName>
    </submittedName>
</protein>
<reference evidence="1 2" key="1">
    <citation type="submission" date="2019-03" db="EMBL/GenBank/DDBJ databases">
        <title>Genomic Encyclopedia of Type Strains, Phase IV (KMG-IV): sequencing the most valuable type-strain genomes for metagenomic binning, comparative biology and taxonomic classification.</title>
        <authorList>
            <person name="Goeker M."/>
        </authorList>
    </citation>
    <scope>NUCLEOTIDE SEQUENCE [LARGE SCALE GENOMIC DNA]</scope>
    <source>
        <strain evidence="1 2">DSM 24830</strain>
    </source>
</reference>
<evidence type="ECO:0000313" key="1">
    <source>
        <dbReference type="EMBL" id="TCJ84656.1"/>
    </source>
</evidence>
<dbReference type="Proteomes" id="UP000294887">
    <property type="component" value="Unassembled WGS sequence"/>
</dbReference>
<organism evidence="1 2">
    <name type="scientific">Cocleimonas flava</name>
    <dbReference type="NCBI Taxonomy" id="634765"/>
    <lineage>
        <taxon>Bacteria</taxon>
        <taxon>Pseudomonadati</taxon>
        <taxon>Pseudomonadota</taxon>
        <taxon>Gammaproteobacteria</taxon>
        <taxon>Thiotrichales</taxon>
        <taxon>Thiotrichaceae</taxon>
        <taxon>Cocleimonas</taxon>
    </lineage>
</organism>
<dbReference type="RefSeq" id="WP_165874706.1">
    <property type="nucleotide sequence ID" value="NZ_BAAAFU010000006.1"/>
</dbReference>